<dbReference type="Gene3D" id="3.30.40.10">
    <property type="entry name" value="Zinc/RING finger domain, C3HC4 (zinc finger)"/>
    <property type="match status" value="1"/>
</dbReference>
<keyword evidence="3" id="KW-0862">Zinc</keyword>
<gene>
    <name evidence="7" type="ORF">PM001_LOCUS32364</name>
</gene>
<dbReference type="PROSITE" id="PS50089">
    <property type="entry name" value="ZF_RING_2"/>
    <property type="match status" value="1"/>
</dbReference>
<organism evidence="7 8">
    <name type="scientific">Peronospora matthiolae</name>
    <dbReference type="NCBI Taxonomy" id="2874970"/>
    <lineage>
        <taxon>Eukaryota</taxon>
        <taxon>Sar</taxon>
        <taxon>Stramenopiles</taxon>
        <taxon>Oomycota</taxon>
        <taxon>Peronosporomycetes</taxon>
        <taxon>Peronosporales</taxon>
        <taxon>Peronosporaceae</taxon>
        <taxon>Peronospora</taxon>
    </lineage>
</organism>
<protein>
    <recommendedName>
        <fullName evidence="6">RING-type domain-containing protein</fullName>
    </recommendedName>
</protein>
<accession>A0AAV1VLS3</accession>
<evidence type="ECO:0000313" key="7">
    <source>
        <dbReference type="EMBL" id="CAK7947214.1"/>
    </source>
</evidence>
<name>A0AAV1VLS3_9STRA</name>
<feature type="domain" description="RING-type" evidence="6">
    <location>
        <begin position="140"/>
        <end position="186"/>
    </location>
</feature>
<dbReference type="PANTHER" id="PTHR45798">
    <property type="entry name" value="RING-H2 FINGER PROTEIN ATL61-RELATED-RELATED"/>
    <property type="match status" value="1"/>
</dbReference>
<proteinExistence type="predicted"/>
<dbReference type="PANTHER" id="PTHR45798:SF97">
    <property type="entry name" value="ALCOHOL-SENSITIVE RING FINGER PROTEIN 1"/>
    <property type="match status" value="1"/>
</dbReference>
<evidence type="ECO:0000256" key="4">
    <source>
        <dbReference type="PROSITE-ProRule" id="PRU00175"/>
    </source>
</evidence>
<feature type="compositionally biased region" description="Basic and acidic residues" evidence="5">
    <location>
        <begin position="7"/>
        <end position="20"/>
    </location>
</feature>
<feature type="compositionally biased region" description="Acidic residues" evidence="5">
    <location>
        <begin position="21"/>
        <end position="41"/>
    </location>
</feature>
<evidence type="ECO:0000256" key="5">
    <source>
        <dbReference type="SAM" id="MobiDB-lite"/>
    </source>
</evidence>
<evidence type="ECO:0000259" key="6">
    <source>
        <dbReference type="PROSITE" id="PS50089"/>
    </source>
</evidence>
<dbReference type="GO" id="GO:0008270">
    <property type="term" value="F:zinc ion binding"/>
    <property type="evidence" value="ECO:0007669"/>
    <property type="project" value="UniProtKB-KW"/>
</dbReference>
<evidence type="ECO:0000313" key="8">
    <source>
        <dbReference type="Proteomes" id="UP001162060"/>
    </source>
</evidence>
<dbReference type="SUPFAM" id="SSF57850">
    <property type="entry name" value="RING/U-box"/>
    <property type="match status" value="1"/>
</dbReference>
<evidence type="ECO:0000256" key="2">
    <source>
        <dbReference type="ARBA" id="ARBA00022771"/>
    </source>
</evidence>
<reference evidence="7" key="1">
    <citation type="submission" date="2024-01" db="EMBL/GenBank/DDBJ databases">
        <authorList>
            <person name="Webb A."/>
        </authorList>
    </citation>
    <scope>NUCLEOTIDE SEQUENCE</scope>
    <source>
        <strain evidence="7">Pm1</strain>
    </source>
</reference>
<dbReference type="Pfam" id="PF13639">
    <property type="entry name" value="zf-RING_2"/>
    <property type="match status" value="1"/>
</dbReference>
<sequence>MGQHCSFLDHTHKYQRRPSDDVDTLDMERGDEDDEEDDGDQELELLRLRNKVESGGRSSQCGALKRLGSAYTSGLVRGGGEEEKGPEELHVRRDGDVEWVHWDANRHVLPFSRPDDLLRLLQSYQEATGVVDAGQLELECIICLGTFLVDDPKVRTLCMCGMNRTNFHMSCLLEWLNRDANCPVCRKYLYFEDA</sequence>
<dbReference type="InterPro" id="IPR001841">
    <property type="entry name" value="Znf_RING"/>
</dbReference>
<keyword evidence="2 4" id="KW-0863">Zinc-finger</keyword>
<dbReference type="AlphaFoldDB" id="A0AAV1VLS3"/>
<dbReference type="Proteomes" id="UP001162060">
    <property type="component" value="Unassembled WGS sequence"/>
</dbReference>
<dbReference type="InterPro" id="IPR013083">
    <property type="entry name" value="Znf_RING/FYVE/PHD"/>
</dbReference>
<feature type="region of interest" description="Disordered" evidence="5">
    <location>
        <begin position="1"/>
        <end position="41"/>
    </location>
</feature>
<evidence type="ECO:0000256" key="1">
    <source>
        <dbReference type="ARBA" id="ARBA00022723"/>
    </source>
</evidence>
<comment type="caution">
    <text evidence="7">The sequence shown here is derived from an EMBL/GenBank/DDBJ whole genome shotgun (WGS) entry which is preliminary data.</text>
</comment>
<keyword evidence="1" id="KW-0479">Metal-binding</keyword>
<dbReference type="EMBL" id="CAKLBY020000378">
    <property type="protein sequence ID" value="CAK7947214.1"/>
    <property type="molecule type" value="Genomic_DNA"/>
</dbReference>
<dbReference type="InterPro" id="IPR052788">
    <property type="entry name" value="RING-type_E3_ligase_ATL"/>
</dbReference>
<evidence type="ECO:0000256" key="3">
    <source>
        <dbReference type="ARBA" id="ARBA00022833"/>
    </source>
</evidence>